<protein>
    <submittedName>
        <fullName evidence="1">Uncharacterized protein</fullName>
    </submittedName>
</protein>
<evidence type="ECO:0000313" key="1">
    <source>
        <dbReference type="EMBL" id="KAH3806924.1"/>
    </source>
</evidence>
<dbReference type="AlphaFoldDB" id="A0A9D4G0L1"/>
<name>A0A9D4G0L1_DREPO</name>
<sequence length="86" mass="9578">MSWQQKETLDVLNKVLDIVTKMAGSGGYAATNMMLDGLCLPVTSIEEVEAAEAILQDQSNFNGLVICFYFINTCKCLFIKQMNLHI</sequence>
<dbReference type="Proteomes" id="UP000828390">
    <property type="component" value="Unassembled WGS sequence"/>
</dbReference>
<proteinExistence type="predicted"/>
<reference evidence="1" key="1">
    <citation type="journal article" date="2019" name="bioRxiv">
        <title>The Genome of the Zebra Mussel, Dreissena polymorpha: A Resource for Invasive Species Research.</title>
        <authorList>
            <person name="McCartney M.A."/>
            <person name="Auch B."/>
            <person name="Kono T."/>
            <person name="Mallez S."/>
            <person name="Zhang Y."/>
            <person name="Obille A."/>
            <person name="Becker A."/>
            <person name="Abrahante J.E."/>
            <person name="Garbe J."/>
            <person name="Badalamenti J.P."/>
            <person name="Herman A."/>
            <person name="Mangelson H."/>
            <person name="Liachko I."/>
            <person name="Sullivan S."/>
            <person name="Sone E.D."/>
            <person name="Koren S."/>
            <person name="Silverstein K.A.T."/>
            <person name="Beckman K.B."/>
            <person name="Gohl D.M."/>
        </authorList>
    </citation>
    <scope>NUCLEOTIDE SEQUENCE</scope>
    <source>
        <strain evidence="1">Duluth1</strain>
        <tissue evidence="1">Whole animal</tissue>
    </source>
</reference>
<organism evidence="1 2">
    <name type="scientific">Dreissena polymorpha</name>
    <name type="common">Zebra mussel</name>
    <name type="synonym">Mytilus polymorpha</name>
    <dbReference type="NCBI Taxonomy" id="45954"/>
    <lineage>
        <taxon>Eukaryota</taxon>
        <taxon>Metazoa</taxon>
        <taxon>Spiralia</taxon>
        <taxon>Lophotrochozoa</taxon>
        <taxon>Mollusca</taxon>
        <taxon>Bivalvia</taxon>
        <taxon>Autobranchia</taxon>
        <taxon>Heteroconchia</taxon>
        <taxon>Euheterodonta</taxon>
        <taxon>Imparidentia</taxon>
        <taxon>Neoheterodontei</taxon>
        <taxon>Myida</taxon>
        <taxon>Dreissenoidea</taxon>
        <taxon>Dreissenidae</taxon>
        <taxon>Dreissena</taxon>
    </lineage>
</organism>
<dbReference type="EMBL" id="JAIWYP010000006">
    <property type="protein sequence ID" value="KAH3806924.1"/>
    <property type="molecule type" value="Genomic_DNA"/>
</dbReference>
<comment type="caution">
    <text evidence="1">The sequence shown here is derived from an EMBL/GenBank/DDBJ whole genome shotgun (WGS) entry which is preliminary data.</text>
</comment>
<accession>A0A9D4G0L1</accession>
<gene>
    <name evidence="1" type="ORF">DPMN_135254</name>
</gene>
<reference evidence="1" key="2">
    <citation type="submission" date="2020-11" db="EMBL/GenBank/DDBJ databases">
        <authorList>
            <person name="McCartney M.A."/>
            <person name="Auch B."/>
            <person name="Kono T."/>
            <person name="Mallez S."/>
            <person name="Becker A."/>
            <person name="Gohl D.M."/>
            <person name="Silverstein K.A.T."/>
            <person name="Koren S."/>
            <person name="Bechman K.B."/>
            <person name="Herman A."/>
            <person name="Abrahante J.E."/>
            <person name="Garbe J."/>
        </authorList>
    </citation>
    <scope>NUCLEOTIDE SEQUENCE</scope>
    <source>
        <strain evidence="1">Duluth1</strain>
        <tissue evidence="1">Whole animal</tissue>
    </source>
</reference>
<evidence type="ECO:0000313" key="2">
    <source>
        <dbReference type="Proteomes" id="UP000828390"/>
    </source>
</evidence>
<keyword evidence="2" id="KW-1185">Reference proteome</keyword>